<dbReference type="EMBL" id="BARU01023154">
    <property type="protein sequence ID" value="GAH49840.1"/>
    <property type="molecule type" value="Genomic_DNA"/>
</dbReference>
<dbReference type="AlphaFoldDB" id="X1GYA4"/>
<evidence type="ECO:0000256" key="1">
    <source>
        <dbReference type="SAM" id="Phobius"/>
    </source>
</evidence>
<comment type="caution">
    <text evidence="2">The sequence shown here is derived from an EMBL/GenBank/DDBJ whole genome shotgun (WGS) entry which is preliminary data.</text>
</comment>
<keyword evidence="1" id="KW-1133">Transmembrane helix</keyword>
<organism evidence="2">
    <name type="scientific">marine sediment metagenome</name>
    <dbReference type="NCBI Taxonomy" id="412755"/>
    <lineage>
        <taxon>unclassified sequences</taxon>
        <taxon>metagenomes</taxon>
        <taxon>ecological metagenomes</taxon>
    </lineage>
</organism>
<feature type="transmembrane region" description="Helical" evidence="1">
    <location>
        <begin position="65"/>
        <end position="86"/>
    </location>
</feature>
<keyword evidence="1" id="KW-0812">Transmembrane</keyword>
<sequence>MPLMVCLLIPYLSWAIIKFNYKKLINGIKPQGKSWTQNSDASIRELSTSFSSAEAEREGGLNNKVVLFVKITVIILILIIWTSQAYNALVVHKDRYIGTAKSISK</sequence>
<proteinExistence type="predicted"/>
<gene>
    <name evidence="2" type="ORF">S03H2_37606</name>
</gene>
<reference evidence="2" key="1">
    <citation type="journal article" date="2014" name="Front. Microbiol.">
        <title>High frequency of phylogenetically diverse reductive dehalogenase-homologous genes in deep subseafloor sedimentary metagenomes.</title>
        <authorList>
            <person name="Kawai M."/>
            <person name="Futagami T."/>
            <person name="Toyoda A."/>
            <person name="Takaki Y."/>
            <person name="Nishi S."/>
            <person name="Hori S."/>
            <person name="Arai W."/>
            <person name="Tsubouchi T."/>
            <person name="Morono Y."/>
            <person name="Uchiyama I."/>
            <person name="Ito T."/>
            <person name="Fujiyama A."/>
            <person name="Inagaki F."/>
            <person name="Takami H."/>
        </authorList>
    </citation>
    <scope>NUCLEOTIDE SEQUENCE</scope>
    <source>
        <strain evidence="2">Expedition CK06-06</strain>
    </source>
</reference>
<keyword evidence="1" id="KW-0472">Membrane</keyword>
<protein>
    <submittedName>
        <fullName evidence="2">Uncharacterized protein</fullName>
    </submittedName>
</protein>
<accession>X1GYA4</accession>
<name>X1GYA4_9ZZZZ</name>
<evidence type="ECO:0000313" key="2">
    <source>
        <dbReference type="EMBL" id="GAH49840.1"/>
    </source>
</evidence>